<dbReference type="AlphaFoldDB" id="A0A7W7ES96"/>
<sequence length="84" mass="8969">MTLDQLPIGTPARIASVDWSALVAEEAQRLRALGLDEGARVTLAYRGVFAGRDPLAVEIGRMTVAIRRVHAMAMTVEPVAQAVA</sequence>
<dbReference type="SMART" id="SM00899">
    <property type="entry name" value="FeoA"/>
    <property type="match status" value="1"/>
</dbReference>
<dbReference type="InterPro" id="IPR038157">
    <property type="entry name" value="FeoA_core_dom"/>
</dbReference>
<dbReference type="Gene3D" id="2.30.30.90">
    <property type="match status" value="1"/>
</dbReference>
<dbReference type="GO" id="GO:0046914">
    <property type="term" value="F:transition metal ion binding"/>
    <property type="evidence" value="ECO:0007669"/>
    <property type="project" value="InterPro"/>
</dbReference>
<proteinExistence type="predicted"/>
<feature type="domain" description="Ferrous iron transporter FeoA-like" evidence="2">
    <location>
        <begin position="1"/>
        <end position="78"/>
    </location>
</feature>
<reference evidence="3 4" key="1">
    <citation type="submission" date="2020-08" db="EMBL/GenBank/DDBJ databases">
        <title>Genomic Encyclopedia of Type Strains, Phase IV (KMG-IV): sequencing the most valuable type-strain genomes for metagenomic binning, comparative biology and taxonomic classification.</title>
        <authorList>
            <person name="Goeker M."/>
        </authorList>
    </citation>
    <scope>NUCLEOTIDE SEQUENCE [LARGE SCALE GENOMIC DNA]</scope>
    <source>
        <strain evidence="3 4">DSM 17507</strain>
    </source>
</reference>
<accession>A0A7W7ES96</accession>
<dbReference type="Pfam" id="PF04023">
    <property type="entry name" value="FeoA"/>
    <property type="match status" value="1"/>
</dbReference>
<evidence type="ECO:0000313" key="4">
    <source>
        <dbReference type="Proteomes" id="UP000538566"/>
    </source>
</evidence>
<evidence type="ECO:0000256" key="1">
    <source>
        <dbReference type="ARBA" id="ARBA00023004"/>
    </source>
</evidence>
<dbReference type="SUPFAM" id="SSF50037">
    <property type="entry name" value="C-terminal domain of transcriptional repressors"/>
    <property type="match status" value="1"/>
</dbReference>
<name>A0A7W7ES96_9SPHN</name>
<protein>
    <submittedName>
        <fullName evidence="3">Ferrous iron transport protein A</fullName>
    </submittedName>
</protein>
<keyword evidence="1" id="KW-0408">Iron</keyword>
<dbReference type="OrthoDB" id="7173531at2"/>
<evidence type="ECO:0000313" key="3">
    <source>
        <dbReference type="EMBL" id="MBB4612063.1"/>
    </source>
</evidence>
<dbReference type="InterPro" id="IPR008988">
    <property type="entry name" value="Transcriptional_repressor_C"/>
</dbReference>
<keyword evidence="4" id="KW-1185">Reference proteome</keyword>
<gene>
    <name evidence="3" type="ORF">GGR37_000309</name>
</gene>
<dbReference type="EMBL" id="JACHOA010000001">
    <property type="protein sequence ID" value="MBB4612063.1"/>
    <property type="molecule type" value="Genomic_DNA"/>
</dbReference>
<organism evidence="3 4">
    <name type="scientific">Novosphingobium taihuense</name>
    <dbReference type="NCBI Taxonomy" id="260085"/>
    <lineage>
        <taxon>Bacteria</taxon>
        <taxon>Pseudomonadati</taxon>
        <taxon>Pseudomonadota</taxon>
        <taxon>Alphaproteobacteria</taxon>
        <taxon>Sphingomonadales</taxon>
        <taxon>Sphingomonadaceae</taxon>
        <taxon>Novosphingobium</taxon>
    </lineage>
</organism>
<dbReference type="InterPro" id="IPR007167">
    <property type="entry name" value="Fe-transptr_FeoA-like"/>
</dbReference>
<dbReference type="RefSeq" id="WP_144902260.1">
    <property type="nucleotide sequence ID" value="NZ_JACHOA010000001.1"/>
</dbReference>
<evidence type="ECO:0000259" key="2">
    <source>
        <dbReference type="SMART" id="SM00899"/>
    </source>
</evidence>
<dbReference type="Proteomes" id="UP000538566">
    <property type="component" value="Unassembled WGS sequence"/>
</dbReference>
<comment type="caution">
    <text evidence="3">The sequence shown here is derived from an EMBL/GenBank/DDBJ whole genome shotgun (WGS) entry which is preliminary data.</text>
</comment>